<organism evidence="3 4">
    <name type="scientific">Candidatus Kutchimonas denitrificans</name>
    <dbReference type="NCBI Taxonomy" id="3056748"/>
    <lineage>
        <taxon>Bacteria</taxon>
        <taxon>Pseudomonadati</taxon>
        <taxon>Gemmatimonadota</taxon>
        <taxon>Gemmatimonadia</taxon>
        <taxon>Candidatus Palauibacterales</taxon>
        <taxon>Candidatus Palauibacteraceae</taxon>
        <taxon>Candidatus Kutchimonas</taxon>
    </lineage>
</organism>
<keyword evidence="1" id="KW-0175">Coiled coil</keyword>
<dbReference type="InterPro" id="IPR009057">
    <property type="entry name" value="Homeodomain-like_sf"/>
</dbReference>
<name>A0AAE4Z5I8_9BACT</name>
<gene>
    <name evidence="3" type="ORF">GWO12_03515</name>
</gene>
<dbReference type="GO" id="GO:0006313">
    <property type="term" value="P:DNA transposition"/>
    <property type="evidence" value="ECO:0007669"/>
    <property type="project" value="InterPro"/>
</dbReference>
<dbReference type="EMBL" id="JAACAK010000027">
    <property type="protein sequence ID" value="NIR74169.1"/>
    <property type="molecule type" value="Genomic_DNA"/>
</dbReference>
<dbReference type="Proteomes" id="UP000702544">
    <property type="component" value="Unassembled WGS sequence"/>
</dbReference>
<dbReference type="InterPro" id="IPR002514">
    <property type="entry name" value="Transposase_8"/>
</dbReference>
<dbReference type="InterPro" id="IPR036397">
    <property type="entry name" value="RNaseH_sf"/>
</dbReference>
<feature type="domain" description="Integrase catalytic" evidence="2">
    <location>
        <begin position="222"/>
        <end position="384"/>
    </location>
</feature>
<comment type="caution">
    <text evidence="3">The sequence shown here is derived from an EMBL/GenBank/DDBJ whole genome shotgun (WGS) entry which is preliminary data.</text>
</comment>
<dbReference type="PANTHER" id="PTHR46889:SF4">
    <property type="entry name" value="TRANSPOSASE INSO FOR INSERTION SEQUENCE ELEMENT IS911B-RELATED"/>
    <property type="match status" value="1"/>
</dbReference>
<dbReference type="InterPro" id="IPR025948">
    <property type="entry name" value="HTH-like_dom"/>
</dbReference>
<reference evidence="3 4" key="1">
    <citation type="submission" date="2020-01" db="EMBL/GenBank/DDBJ databases">
        <title>Genomes assembled from Gulf of Kutch pelagic sediment metagenomes.</title>
        <authorList>
            <person name="Chandrashekar M."/>
            <person name="Mahajan M.S."/>
            <person name="Dave K.J."/>
            <person name="Vatsa P."/>
            <person name="Nathani N.M."/>
        </authorList>
    </citation>
    <scope>NUCLEOTIDE SEQUENCE [LARGE SCALE GENOMIC DNA]</scope>
    <source>
        <strain evidence="3">KS3-K002</strain>
    </source>
</reference>
<evidence type="ECO:0000259" key="2">
    <source>
        <dbReference type="PROSITE" id="PS50994"/>
    </source>
</evidence>
<evidence type="ECO:0000256" key="1">
    <source>
        <dbReference type="SAM" id="Coils"/>
    </source>
</evidence>
<dbReference type="Gene3D" id="3.30.420.10">
    <property type="entry name" value="Ribonuclease H-like superfamily/Ribonuclease H"/>
    <property type="match status" value="1"/>
</dbReference>
<dbReference type="InterPro" id="IPR012337">
    <property type="entry name" value="RNaseH-like_sf"/>
</dbReference>
<evidence type="ECO:0000313" key="3">
    <source>
        <dbReference type="EMBL" id="NIR74169.1"/>
    </source>
</evidence>
<dbReference type="NCBIfam" id="NF033516">
    <property type="entry name" value="transpos_IS3"/>
    <property type="match status" value="1"/>
</dbReference>
<dbReference type="Pfam" id="PF13333">
    <property type="entry name" value="rve_2"/>
    <property type="match status" value="1"/>
</dbReference>
<dbReference type="GO" id="GO:0004803">
    <property type="term" value="F:transposase activity"/>
    <property type="evidence" value="ECO:0007669"/>
    <property type="project" value="InterPro"/>
</dbReference>
<dbReference type="Pfam" id="PF00665">
    <property type="entry name" value="rve"/>
    <property type="match status" value="1"/>
</dbReference>
<dbReference type="Gene3D" id="1.10.10.60">
    <property type="entry name" value="Homeodomain-like"/>
    <property type="match status" value="1"/>
</dbReference>
<dbReference type="InterPro" id="IPR001584">
    <property type="entry name" value="Integrase_cat-core"/>
</dbReference>
<feature type="coiled-coil region" evidence="1">
    <location>
        <begin position="53"/>
        <end position="87"/>
    </location>
</feature>
<dbReference type="InterPro" id="IPR050900">
    <property type="entry name" value="Transposase_IS3/IS150/IS904"/>
</dbReference>
<dbReference type="GO" id="GO:0003677">
    <property type="term" value="F:DNA binding"/>
    <property type="evidence" value="ECO:0007669"/>
    <property type="project" value="InterPro"/>
</dbReference>
<dbReference type="InterPro" id="IPR048020">
    <property type="entry name" value="Transpos_IS3"/>
</dbReference>
<protein>
    <submittedName>
        <fullName evidence="3">IS3 family transposase</fullName>
    </submittedName>
</protein>
<evidence type="ECO:0000313" key="4">
    <source>
        <dbReference type="Proteomes" id="UP000702544"/>
    </source>
</evidence>
<dbReference type="GO" id="GO:0015074">
    <property type="term" value="P:DNA integration"/>
    <property type="evidence" value="ECO:0007669"/>
    <property type="project" value="InterPro"/>
</dbReference>
<dbReference type="AlphaFoldDB" id="A0AAE4Z5I8"/>
<dbReference type="PANTHER" id="PTHR46889">
    <property type="entry name" value="TRANSPOSASE INSF FOR INSERTION SEQUENCE IS3B-RELATED"/>
    <property type="match status" value="1"/>
</dbReference>
<proteinExistence type="predicted"/>
<dbReference type="Pfam" id="PF01527">
    <property type="entry name" value="HTH_Tnp_1"/>
    <property type="match status" value="1"/>
</dbReference>
<dbReference type="SUPFAM" id="SSF46689">
    <property type="entry name" value="Homeodomain-like"/>
    <property type="match status" value="1"/>
</dbReference>
<dbReference type="PROSITE" id="PS50994">
    <property type="entry name" value="INTEGRASE"/>
    <property type="match status" value="1"/>
</dbReference>
<accession>A0AAE4Z5I8</accession>
<sequence>MGKQRRSYPPEFRRQMVELVRSGRSPDELAREFEPCAQSIRNWVHQADVDEGLGEVEELTTEDRQELNRLKRENRQLRLEREILGKSRGLVRSGDRLGTREAFRFVKAHQAEYPIATMCRLLEVSTSGYYAWLKRGPSARALRDAELTETIEAIHARSRGTYGSPRIHAELAARGVRVGRKRVARLMREAGLEGVSRRKGKVTTRRDREARPAPDLVDRDFSVTGPDQLWVADITYVPTWAGFLHLAVVVDAWSRRIVGWAMAGHLRTELVLEALNMAVWQRDPENVIHHSDQGCQYTSLAFGSRCQQAGIRPSMGSVGDAYDNALCESVFASLECELLDRHSFRTPAEAKRAIFEYIEGWYNPHRRHSALDYDSPINYERRHTPAA</sequence>
<dbReference type="SUPFAM" id="SSF53098">
    <property type="entry name" value="Ribonuclease H-like"/>
    <property type="match status" value="1"/>
</dbReference>
<dbReference type="Pfam" id="PF13276">
    <property type="entry name" value="HTH_21"/>
    <property type="match status" value="1"/>
</dbReference>